<dbReference type="EMBL" id="FNJM01000016">
    <property type="protein sequence ID" value="SDP77374.1"/>
    <property type="molecule type" value="Genomic_DNA"/>
</dbReference>
<keyword evidence="3" id="KW-1185">Reference proteome</keyword>
<protein>
    <submittedName>
        <fullName evidence="2">Cytotoxic</fullName>
    </submittedName>
</protein>
<dbReference type="InterPro" id="IPR009105">
    <property type="entry name" value="Colicin_E3_ribonuclease"/>
</dbReference>
<sequence length="77" mass="9011">MAHIVLTSPSFLDGCIYWKVVDCRKIWRSIDGSRLYTWDEFHGEIEVFNKRGRHLGSADKYEGRLIKDAVKGRRLDV</sequence>
<dbReference type="Pfam" id="PF09000">
    <property type="entry name" value="Cytotoxic"/>
    <property type="match status" value="1"/>
</dbReference>
<dbReference type="SUPFAM" id="SSF63840">
    <property type="entry name" value="Ribonuclease domain of colicin E3"/>
    <property type="match status" value="1"/>
</dbReference>
<evidence type="ECO:0000259" key="1">
    <source>
        <dbReference type="Pfam" id="PF09000"/>
    </source>
</evidence>
<dbReference type="AlphaFoldDB" id="A0A1H0VGA0"/>
<dbReference type="RefSeq" id="WP_089972627.1">
    <property type="nucleotide sequence ID" value="NZ_FNJM01000016.1"/>
</dbReference>
<reference evidence="2 3" key="1">
    <citation type="submission" date="2016-10" db="EMBL/GenBank/DDBJ databases">
        <authorList>
            <person name="de Groot N.N."/>
        </authorList>
    </citation>
    <scope>NUCLEOTIDE SEQUENCE [LARGE SCALE GENOMIC DNA]</scope>
    <source>
        <strain evidence="2 3">DSM 12272</strain>
    </source>
</reference>
<dbReference type="OrthoDB" id="982153at2"/>
<dbReference type="GO" id="GO:0003723">
    <property type="term" value="F:RNA binding"/>
    <property type="evidence" value="ECO:0007669"/>
    <property type="project" value="InterPro"/>
</dbReference>
<feature type="domain" description="Colicin E3-like ribonuclease" evidence="1">
    <location>
        <begin position="24"/>
        <end position="75"/>
    </location>
</feature>
<dbReference type="GO" id="GO:0016788">
    <property type="term" value="F:hydrolase activity, acting on ester bonds"/>
    <property type="evidence" value="ECO:0007669"/>
    <property type="project" value="InterPro"/>
</dbReference>
<evidence type="ECO:0000313" key="3">
    <source>
        <dbReference type="Proteomes" id="UP000198597"/>
    </source>
</evidence>
<organism evidence="2 3">
    <name type="scientific">Clostridium gasigenes</name>
    <dbReference type="NCBI Taxonomy" id="94869"/>
    <lineage>
        <taxon>Bacteria</taxon>
        <taxon>Bacillati</taxon>
        <taxon>Bacillota</taxon>
        <taxon>Clostridia</taxon>
        <taxon>Eubacteriales</taxon>
        <taxon>Clostridiaceae</taxon>
        <taxon>Clostridium</taxon>
    </lineage>
</organism>
<dbReference type="Proteomes" id="UP000198597">
    <property type="component" value="Unassembled WGS sequence"/>
</dbReference>
<name>A0A1H0VGA0_9CLOT</name>
<proteinExistence type="predicted"/>
<dbReference type="STRING" id="94869.SAMN04488529_11652"/>
<dbReference type="GO" id="GO:0043022">
    <property type="term" value="F:ribosome binding"/>
    <property type="evidence" value="ECO:0007669"/>
    <property type="project" value="InterPro"/>
</dbReference>
<evidence type="ECO:0000313" key="2">
    <source>
        <dbReference type="EMBL" id="SDP77374.1"/>
    </source>
</evidence>
<dbReference type="InterPro" id="IPR036725">
    <property type="entry name" value="ColE3_ribonuclease_sf"/>
</dbReference>
<accession>A0A1H0VGA0</accession>
<dbReference type="Gene3D" id="3.10.380.10">
    <property type="entry name" value="Colicin E3-like ribonuclease domain"/>
    <property type="match status" value="1"/>
</dbReference>
<gene>
    <name evidence="2" type="ORF">SAMN04488529_11652</name>
</gene>